<comment type="caution">
    <text evidence="4">The sequence shown here is derived from an EMBL/GenBank/DDBJ whole genome shotgun (WGS) entry which is preliminary data.</text>
</comment>
<sequence>MSAPLKNIALIGANGTLGAVLLEALVKAGTFTITAIIREGSLSTIPYPSSQVRTIYVDKSMSVASLTAAFTGQDAVIASFKFANPQSHVRVVEAAAAAGVRLHIPADFGSIDADNERARELVPLYREKLAIRTRAQELAAQNPGFKWTALVTGHFFEWGVKEHLFHTDLVKHTADVFDGGHTKASATTLTRIGEAVVRILRKYPDEAVLNRTLFIQSFCISQIELVEALERATGTKWTVNDLDSEKFIAEKKPLGEAGDSMAIEDLVFVLGALDADWTKRGNLAMDLLGFEDEDLDATLQRVLAEP</sequence>
<evidence type="ECO:0000259" key="3">
    <source>
        <dbReference type="Pfam" id="PF05368"/>
    </source>
</evidence>
<dbReference type="OrthoDB" id="9984533at2759"/>
<reference evidence="4" key="1">
    <citation type="journal article" date="2021" name="Nat. Commun.">
        <title>Genetic determinants of endophytism in the Arabidopsis root mycobiome.</title>
        <authorList>
            <person name="Mesny F."/>
            <person name="Miyauchi S."/>
            <person name="Thiergart T."/>
            <person name="Pickel B."/>
            <person name="Atanasova L."/>
            <person name="Karlsson M."/>
            <person name="Huettel B."/>
            <person name="Barry K.W."/>
            <person name="Haridas S."/>
            <person name="Chen C."/>
            <person name="Bauer D."/>
            <person name="Andreopoulos W."/>
            <person name="Pangilinan J."/>
            <person name="LaButti K."/>
            <person name="Riley R."/>
            <person name="Lipzen A."/>
            <person name="Clum A."/>
            <person name="Drula E."/>
            <person name="Henrissat B."/>
            <person name="Kohler A."/>
            <person name="Grigoriev I.V."/>
            <person name="Martin F.M."/>
            <person name="Hacquard S."/>
        </authorList>
    </citation>
    <scope>NUCLEOTIDE SEQUENCE</scope>
    <source>
        <strain evidence="4">MPI-CAGE-AT-0016</strain>
    </source>
</reference>
<dbReference type="Gene3D" id="3.40.50.720">
    <property type="entry name" value="NAD(P)-binding Rossmann-like Domain"/>
    <property type="match status" value="1"/>
</dbReference>
<proteinExistence type="predicted"/>
<dbReference type="Proteomes" id="UP000813385">
    <property type="component" value="Unassembled WGS sequence"/>
</dbReference>
<evidence type="ECO:0000313" key="5">
    <source>
        <dbReference type="Proteomes" id="UP000813385"/>
    </source>
</evidence>
<dbReference type="Pfam" id="PF05368">
    <property type="entry name" value="NmrA"/>
    <property type="match status" value="1"/>
</dbReference>
<evidence type="ECO:0000256" key="2">
    <source>
        <dbReference type="ARBA" id="ARBA00023002"/>
    </source>
</evidence>
<dbReference type="AlphaFoldDB" id="A0A8K0TAD5"/>
<evidence type="ECO:0000313" key="4">
    <source>
        <dbReference type="EMBL" id="KAH7349702.1"/>
    </source>
</evidence>
<dbReference type="InterPro" id="IPR045312">
    <property type="entry name" value="PCBER-like"/>
</dbReference>
<dbReference type="EMBL" id="JAGPXD010000006">
    <property type="protein sequence ID" value="KAH7349702.1"/>
    <property type="molecule type" value="Genomic_DNA"/>
</dbReference>
<dbReference type="PANTHER" id="PTHR47706">
    <property type="entry name" value="NMRA-LIKE FAMILY PROTEIN"/>
    <property type="match status" value="1"/>
</dbReference>
<dbReference type="PANTHER" id="PTHR47706:SF9">
    <property type="entry name" value="NMRA-LIKE DOMAIN-CONTAINING PROTEIN-RELATED"/>
    <property type="match status" value="1"/>
</dbReference>
<accession>A0A8K0TAD5</accession>
<dbReference type="InterPro" id="IPR036291">
    <property type="entry name" value="NAD(P)-bd_dom_sf"/>
</dbReference>
<evidence type="ECO:0000256" key="1">
    <source>
        <dbReference type="ARBA" id="ARBA00022857"/>
    </source>
</evidence>
<dbReference type="InterPro" id="IPR008030">
    <property type="entry name" value="NmrA-like"/>
</dbReference>
<dbReference type="InterPro" id="IPR051609">
    <property type="entry name" value="NmrA/Isoflavone_reductase-like"/>
</dbReference>
<name>A0A8K0TAD5_9PEZI</name>
<organism evidence="4 5">
    <name type="scientific">Plectosphaerella cucumerina</name>
    <dbReference type="NCBI Taxonomy" id="40658"/>
    <lineage>
        <taxon>Eukaryota</taxon>
        <taxon>Fungi</taxon>
        <taxon>Dikarya</taxon>
        <taxon>Ascomycota</taxon>
        <taxon>Pezizomycotina</taxon>
        <taxon>Sordariomycetes</taxon>
        <taxon>Hypocreomycetidae</taxon>
        <taxon>Glomerellales</taxon>
        <taxon>Plectosphaerellaceae</taxon>
        <taxon>Plectosphaerella</taxon>
    </lineage>
</organism>
<dbReference type="SUPFAM" id="SSF51735">
    <property type="entry name" value="NAD(P)-binding Rossmann-fold domains"/>
    <property type="match status" value="1"/>
</dbReference>
<keyword evidence="1" id="KW-0521">NADP</keyword>
<dbReference type="Gene3D" id="3.90.25.10">
    <property type="entry name" value="UDP-galactose 4-epimerase, domain 1"/>
    <property type="match status" value="1"/>
</dbReference>
<keyword evidence="5" id="KW-1185">Reference proteome</keyword>
<feature type="domain" description="NmrA-like" evidence="3">
    <location>
        <begin position="6"/>
        <end position="243"/>
    </location>
</feature>
<gene>
    <name evidence="4" type="ORF">B0T11DRAFT_289720</name>
</gene>
<keyword evidence="2" id="KW-0560">Oxidoreductase</keyword>
<dbReference type="CDD" id="cd05259">
    <property type="entry name" value="PCBER_SDR_a"/>
    <property type="match status" value="1"/>
</dbReference>
<dbReference type="GO" id="GO:0016491">
    <property type="term" value="F:oxidoreductase activity"/>
    <property type="evidence" value="ECO:0007669"/>
    <property type="project" value="UniProtKB-KW"/>
</dbReference>
<protein>
    <submittedName>
        <fullName evidence="4">Isoflavone reductase family protein</fullName>
    </submittedName>
</protein>